<gene>
    <name evidence="1" type="ORF">F383_27383</name>
</gene>
<evidence type="ECO:0000313" key="1">
    <source>
        <dbReference type="EMBL" id="KHG21458.1"/>
    </source>
</evidence>
<proteinExistence type="predicted"/>
<name>A0A0B0P3Z9_GOSAR</name>
<dbReference type="Proteomes" id="UP000032142">
    <property type="component" value="Unassembled WGS sequence"/>
</dbReference>
<evidence type="ECO:0000313" key="2">
    <source>
        <dbReference type="Proteomes" id="UP000032142"/>
    </source>
</evidence>
<keyword evidence="2" id="KW-1185">Reference proteome</keyword>
<sequence>MVLASYYVTEVSQVSVSIPSGSMGSLSMCQRNDEYHQASSRIKIRQRHVHTVDSII</sequence>
<reference evidence="2" key="1">
    <citation type="submission" date="2014-09" db="EMBL/GenBank/DDBJ databases">
        <authorList>
            <person name="Mudge J."/>
            <person name="Ramaraj T."/>
            <person name="Lindquist I.E."/>
            <person name="Bharti A.K."/>
            <person name="Sundararajan A."/>
            <person name="Cameron C.T."/>
            <person name="Woodward J.E."/>
            <person name="May G.D."/>
            <person name="Brubaker C."/>
            <person name="Broadhvest J."/>
            <person name="Wilkins T.A."/>
        </authorList>
    </citation>
    <scope>NUCLEOTIDE SEQUENCE</scope>
    <source>
        <strain evidence="2">cv. AKA8401</strain>
    </source>
</reference>
<protein>
    <submittedName>
        <fullName evidence="1">Uncharacterized protein</fullName>
    </submittedName>
</protein>
<dbReference type="EMBL" id="KN418650">
    <property type="protein sequence ID" value="KHG21458.1"/>
    <property type="molecule type" value="Genomic_DNA"/>
</dbReference>
<accession>A0A0B0P3Z9</accession>
<dbReference type="AlphaFoldDB" id="A0A0B0P3Z9"/>
<organism evidence="1 2">
    <name type="scientific">Gossypium arboreum</name>
    <name type="common">Tree cotton</name>
    <name type="synonym">Gossypium nanking</name>
    <dbReference type="NCBI Taxonomy" id="29729"/>
    <lineage>
        <taxon>Eukaryota</taxon>
        <taxon>Viridiplantae</taxon>
        <taxon>Streptophyta</taxon>
        <taxon>Embryophyta</taxon>
        <taxon>Tracheophyta</taxon>
        <taxon>Spermatophyta</taxon>
        <taxon>Magnoliopsida</taxon>
        <taxon>eudicotyledons</taxon>
        <taxon>Gunneridae</taxon>
        <taxon>Pentapetalae</taxon>
        <taxon>rosids</taxon>
        <taxon>malvids</taxon>
        <taxon>Malvales</taxon>
        <taxon>Malvaceae</taxon>
        <taxon>Malvoideae</taxon>
        <taxon>Gossypium</taxon>
    </lineage>
</organism>